<dbReference type="AlphaFoldDB" id="A0A0D9X7L0"/>
<reference evidence="2" key="3">
    <citation type="submission" date="2015-04" db="UniProtKB">
        <authorList>
            <consortium name="EnsemblPlants"/>
        </authorList>
    </citation>
    <scope>IDENTIFICATION</scope>
</reference>
<sequence>MAFLTFSHALRSASPPQPPPRPAARVDLQSCTSAITRRRPELSDFSPADCLRAPVRRYLPQTASAVPASQAQIWTSRFWWKTATAKEHGGGGEHV</sequence>
<dbReference type="EnsemblPlants" id="LPERR08G11380.1">
    <property type="protein sequence ID" value="LPERR08G11380.1"/>
    <property type="gene ID" value="LPERR08G11380"/>
</dbReference>
<evidence type="ECO:0000256" key="1">
    <source>
        <dbReference type="SAM" id="MobiDB-lite"/>
    </source>
</evidence>
<reference evidence="2 3" key="1">
    <citation type="submission" date="2012-08" db="EMBL/GenBank/DDBJ databases">
        <title>Oryza genome evolution.</title>
        <authorList>
            <person name="Wing R.A."/>
        </authorList>
    </citation>
    <scope>NUCLEOTIDE SEQUENCE</scope>
</reference>
<dbReference type="HOGENOM" id="CLU_2375892_0_0_1"/>
<feature type="region of interest" description="Disordered" evidence="1">
    <location>
        <begin position="1"/>
        <end position="26"/>
    </location>
</feature>
<protein>
    <submittedName>
        <fullName evidence="2">Uncharacterized protein</fullName>
    </submittedName>
</protein>
<name>A0A0D9X7L0_9ORYZ</name>
<evidence type="ECO:0000313" key="3">
    <source>
        <dbReference type="Proteomes" id="UP000032180"/>
    </source>
</evidence>
<dbReference type="Gramene" id="LPERR08G11380.1">
    <property type="protein sequence ID" value="LPERR08G11380.1"/>
    <property type="gene ID" value="LPERR08G11380"/>
</dbReference>
<proteinExistence type="predicted"/>
<dbReference type="Proteomes" id="UP000032180">
    <property type="component" value="Chromosome 8"/>
</dbReference>
<keyword evidence="3" id="KW-1185">Reference proteome</keyword>
<accession>A0A0D9X7L0</accession>
<reference evidence="3" key="2">
    <citation type="submission" date="2013-12" db="EMBL/GenBank/DDBJ databases">
        <authorList>
            <person name="Yu Y."/>
            <person name="Lee S."/>
            <person name="de Baynast K."/>
            <person name="Wissotski M."/>
            <person name="Liu L."/>
            <person name="Talag J."/>
            <person name="Goicoechea J."/>
            <person name="Angelova A."/>
            <person name="Jetty R."/>
            <person name="Kudrna D."/>
            <person name="Golser W."/>
            <person name="Rivera L."/>
            <person name="Zhang J."/>
            <person name="Wing R."/>
        </authorList>
    </citation>
    <scope>NUCLEOTIDE SEQUENCE</scope>
</reference>
<organism evidence="2 3">
    <name type="scientific">Leersia perrieri</name>
    <dbReference type="NCBI Taxonomy" id="77586"/>
    <lineage>
        <taxon>Eukaryota</taxon>
        <taxon>Viridiplantae</taxon>
        <taxon>Streptophyta</taxon>
        <taxon>Embryophyta</taxon>
        <taxon>Tracheophyta</taxon>
        <taxon>Spermatophyta</taxon>
        <taxon>Magnoliopsida</taxon>
        <taxon>Liliopsida</taxon>
        <taxon>Poales</taxon>
        <taxon>Poaceae</taxon>
        <taxon>BOP clade</taxon>
        <taxon>Oryzoideae</taxon>
        <taxon>Oryzeae</taxon>
        <taxon>Oryzinae</taxon>
        <taxon>Leersia</taxon>
    </lineage>
</organism>
<evidence type="ECO:0000313" key="2">
    <source>
        <dbReference type="EnsemblPlants" id="LPERR08G11380.1"/>
    </source>
</evidence>